<protein>
    <submittedName>
        <fullName evidence="1">Uncharacterized protein</fullName>
    </submittedName>
</protein>
<name>A0A7S2M8W1_9STRA</name>
<accession>A0A7S2M8W1</accession>
<proteinExistence type="predicted"/>
<gene>
    <name evidence="1" type="ORF">SMAR0320_LOCUS21818</name>
</gene>
<sequence>MHLSQLAAASLIASASLPQVSSFALSRSNFISQISLLSFAAQSSNASGTECNASSTDKEATPPLSQMYDAQYPGTAVQRLKGVHERVKVIAADGTLNGPWEEARRRILWAGGLRDLPDAAPGAGYTGHSFNDWNHVDLTTMNDEKADNQNDGSVKGIAVGNRLGNGIRVASLPELGSGGSWSTCAMGCNHDPPNDVAHIQFRSRIAFKLVWVPNEQYDTFVLVDDDGKLLAKGKPSDGPDALPHLRERMMNFKIMEGSKYASAAEQIAKEA</sequence>
<organism evidence="1">
    <name type="scientific">Skeletonema marinoi</name>
    <dbReference type="NCBI Taxonomy" id="267567"/>
    <lineage>
        <taxon>Eukaryota</taxon>
        <taxon>Sar</taxon>
        <taxon>Stramenopiles</taxon>
        <taxon>Ochrophyta</taxon>
        <taxon>Bacillariophyta</taxon>
        <taxon>Coscinodiscophyceae</taxon>
        <taxon>Thalassiosirophycidae</taxon>
        <taxon>Thalassiosirales</taxon>
        <taxon>Skeletonemataceae</taxon>
        <taxon>Skeletonema</taxon>
        <taxon>Skeletonema marinoi-dohrnii complex</taxon>
    </lineage>
</organism>
<dbReference type="EMBL" id="HBGZ01030646">
    <property type="protein sequence ID" value="CAD9628467.1"/>
    <property type="molecule type" value="Transcribed_RNA"/>
</dbReference>
<reference evidence="1" key="1">
    <citation type="submission" date="2021-01" db="EMBL/GenBank/DDBJ databases">
        <authorList>
            <person name="Corre E."/>
            <person name="Pelletier E."/>
            <person name="Niang G."/>
            <person name="Scheremetjew M."/>
            <person name="Finn R."/>
            <person name="Kale V."/>
            <person name="Holt S."/>
            <person name="Cochrane G."/>
            <person name="Meng A."/>
            <person name="Brown T."/>
            <person name="Cohen L."/>
        </authorList>
    </citation>
    <scope>NUCLEOTIDE SEQUENCE</scope>
    <source>
        <strain evidence="1">SM1012Den-03</strain>
    </source>
</reference>
<evidence type="ECO:0000313" key="1">
    <source>
        <dbReference type="EMBL" id="CAD9628467.1"/>
    </source>
</evidence>
<dbReference type="AlphaFoldDB" id="A0A7S2M8W1"/>